<comment type="caution">
    <text evidence="6">The sequence shown here is derived from an EMBL/GenBank/DDBJ whole genome shotgun (WGS) entry which is preliminary data.</text>
</comment>
<dbReference type="PROSITE" id="PS51071">
    <property type="entry name" value="HTH_RPIR"/>
    <property type="match status" value="1"/>
</dbReference>
<dbReference type="OrthoDB" id="2930at2"/>
<evidence type="ECO:0000256" key="2">
    <source>
        <dbReference type="ARBA" id="ARBA00023125"/>
    </source>
</evidence>
<dbReference type="Pfam" id="PF01418">
    <property type="entry name" value="HTH_6"/>
    <property type="match status" value="1"/>
</dbReference>
<evidence type="ECO:0000313" key="6">
    <source>
        <dbReference type="EMBL" id="RNB77770.1"/>
    </source>
</evidence>
<organism evidence="6 7">
    <name type="scientific">Brevibacillus fluminis</name>
    <dbReference type="NCBI Taxonomy" id="511487"/>
    <lineage>
        <taxon>Bacteria</taxon>
        <taxon>Bacillati</taxon>
        <taxon>Bacillota</taxon>
        <taxon>Bacilli</taxon>
        <taxon>Bacillales</taxon>
        <taxon>Paenibacillaceae</taxon>
        <taxon>Brevibacillus</taxon>
    </lineage>
</organism>
<dbReference type="RefSeq" id="WP_122921731.1">
    <property type="nucleotide sequence ID" value="NZ_RHHQ01000044.1"/>
</dbReference>
<gene>
    <name evidence="6" type="ORF">EDM56_30780</name>
</gene>
<dbReference type="GO" id="GO:0003700">
    <property type="term" value="F:DNA-binding transcription factor activity"/>
    <property type="evidence" value="ECO:0007669"/>
    <property type="project" value="InterPro"/>
</dbReference>
<dbReference type="InterPro" id="IPR036388">
    <property type="entry name" value="WH-like_DNA-bd_sf"/>
</dbReference>
<dbReference type="CDD" id="cd05013">
    <property type="entry name" value="SIS_RpiR"/>
    <property type="match status" value="1"/>
</dbReference>
<dbReference type="InterPro" id="IPR001347">
    <property type="entry name" value="SIS_dom"/>
</dbReference>
<dbReference type="Pfam" id="PF01380">
    <property type="entry name" value="SIS"/>
    <property type="match status" value="1"/>
</dbReference>
<accession>A0A3M8CPS3</accession>
<name>A0A3M8CPS3_9BACL</name>
<dbReference type="InterPro" id="IPR009057">
    <property type="entry name" value="Homeodomain-like_sf"/>
</dbReference>
<keyword evidence="1" id="KW-0805">Transcription regulation</keyword>
<dbReference type="GO" id="GO:1901135">
    <property type="term" value="P:carbohydrate derivative metabolic process"/>
    <property type="evidence" value="ECO:0007669"/>
    <property type="project" value="InterPro"/>
</dbReference>
<dbReference type="EMBL" id="RHHQ01000044">
    <property type="protein sequence ID" value="RNB77770.1"/>
    <property type="molecule type" value="Genomic_DNA"/>
</dbReference>
<dbReference type="GO" id="GO:0097367">
    <property type="term" value="F:carbohydrate derivative binding"/>
    <property type="evidence" value="ECO:0007669"/>
    <property type="project" value="InterPro"/>
</dbReference>
<dbReference type="Proteomes" id="UP000271031">
    <property type="component" value="Unassembled WGS sequence"/>
</dbReference>
<feature type="domain" description="HTH rpiR-type" evidence="4">
    <location>
        <begin position="4"/>
        <end position="80"/>
    </location>
</feature>
<dbReference type="InterPro" id="IPR035472">
    <property type="entry name" value="RpiR-like_SIS"/>
</dbReference>
<proteinExistence type="predicted"/>
<dbReference type="AlphaFoldDB" id="A0A3M8CPS3"/>
<dbReference type="GO" id="GO:0003677">
    <property type="term" value="F:DNA binding"/>
    <property type="evidence" value="ECO:0007669"/>
    <property type="project" value="UniProtKB-KW"/>
</dbReference>
<evidence type="ECO:0000256" key="3">
    <source>
        <dbReference type="ARBA" id="ARBA00023163"/>
    </source>
</evidence>
<keyword evidence="2" id="KW-0238">DNA-binding</keyword>
<sequence>MEILTFEQRVKEKFNGLSAGQKKIAEYMVQNLEEAALSKAFQIGQNAGASETTVIRLAYALGFSGFSEMQEKIQRHLLLHNQNAYQASQAEYSADSGHEANPFAKVIEKERDLLGQILHQLDVQKVWDVVDALIKASQIMIVGARTSHAAAYWFSYTLSTLRENVILCPPASDVFERFSDLKQDAVLFIISFPRYARESLQLAECAKQRGIKLISVTDRMLSPIGRISDITLTTEENVESGCNSISLIISLLDLIVMGINERDAERIKARQHDLEQLYSAYNVFVE</sequence>
<evidence type="ECO:0000313" key="7">
    <source>
        <dbReference type="Proteomes" id="UP000271031"/>
    </source>
</evidence>
<dbReference type="SUPFAM" id="SSF46689">
    <property type="entry name" value="Homeodomain-like"/>
    <property type="match status" value="1"/>
</dbReference>
<dbReference type="InterPro" id="IPR046348">
    <property type="entry name" value="SIS_dom_sf"/>
</dbReference>
<dbReference type="Gene3D" id="1.10.10.10">
    <property type="entry name" value="Winged helix-like DNA-binding domain superfamily/Winged helix DNA-binding domain"/>
    <property type="match status" value="1"/>
</dbReference>
<dbReference type="PANTHER" id="PTHR30514">
    <property type="entry name" value="GLUCOKINASE"/>
    <property type="match status" value="1"/>
</dbReference>
<dbReference type="Gene3D" id="3.40.50.10490">
    <property type="entry name" value="Glucose-6-phosphate isomerase like protein, domain 1"/>
    <property type="match status" value="1"/>
</dbReference>
<reference evidence="6 7" key="1">
    <citation type="submission" date="2018-10" db="EMBL/GenBank/DDBJ databases">
        <title>Phylogenomics of Brevibacillus.</title>
        <authorList>
            <person name="Dunlap C."/>
        </authorList>
    </citation>
    <scope>NUCLEOTIDE SEQUENCE [LARGE SCALE GENOMIC DNA]</scope>
    <source>
        <strain evidence="6 7">JCM 15716</strain>
    </source>
</reference>
<keyword evidence="3" id="KW-0804">Transcription</keyword>
<dbReference type="PROSITE" id="PS51464">
    <property type="entry name" value="SIS"/>
    <property type="match status" value="1"/>
</dbReference>
<dbReference type="InterPro" id="IPR000281">
    <property type="entry name" value="HTH_RpiR"/>
</dbReference>
<dbReference type="PANTHER" id="PTHR30514:SF18">
    <property type="entry name" value="RPIR-FAMILY TRANSCRIPTIONAL REGULATOR"/>
    <property type="match status" value="1"/>
</dbReference>
<feature type="domain" description="SIS" evidence="5">
    <location>
        <begin position="129"/>
        <end position="265"/>
    </location>
</feature>
<keyword evidence="7" id="KW-1185">Reference proteome</keyword>
<evidence type="ECO:0000256" key="1">
    <source>
        <dbReference type="ARBA" id="ARBA00023015"/>
    </source>
</evidence>
<evidence type="ECO:0000259" key="5">
    <source>
        <dbReference type="PROSITE" id="PS51464"/>
    </source>
</evidence>
<dbReference type="SUPFAM" id="SSF53697">
    <property type="entry name" value="SIS domain"/>
    <property type="match status" value="1"/>
</dbReference>
<dbReference type="InterPro" id="IPR047640">
    <property type="entry name" value="RpiR-like"/>
</dbReference>
<protein>
    <submittedName>
        <fullName evidence="6">MurR/RpiR family transcriptional regulator</fullName>
    </submittedName>
</protein>
<evidence type="ECO:0000259" key="4">
    <source>
        <dbReference type="PROSITE" id="PS51071"/>
    </source>
</evidence>